<sequence length="199" mass="21997">MARSVELQNTLLPVTQPLSIDCDGEDVFTMLDSFSWEIDGVESCLLSPTDLISGTPAPSPVTGPQDLWGGEGHVSSEDFDLMLMQHCFPSLEPWVDRNNNDINAGEGSIASPSTQGSSGDREEMPLDTKRDKQSRMPTVNSRKRARVTSVCGGTKRRRTDPMKKIDRRVSVSALRNQLLFGLELTSGCHVMQMEPFLRI</sequence>
<dbReference type="Proteomes" id="UP000085678">
    <property type="component" value="Unplaced"/>
</dbReference>
<feature type="region of interest" description="Disordered" evidence="1">
    <location>
        <begin position="99"/>
        <end position="158"/>
    </location>
</feature>
<dbReference type="InParanoid" id="A0A1S3HN70"/>
<reference evidence="3" key="1">
    <citation type="submission" date="2025-08" db="UniProtKB">
        <authorList>
            <consortium name="RefSeq"/>
        </authorList>
    </citation>
    <scope>IDENTIFICATION</scope>
    <source>
        <tissue evidence="3">Gonads</tissue>
    </source>
</reference>
<evidence type="ECO:0000313" key="2">
    <source>
        <dbReference type="Proteomes" id="UP000085678"/>
    </source>
</evidence>
<name>A0A1S3HN70_LINAN</name>
<evidence type="ECO:0000313" key="3">
    <source>
        <dbReference type="RefSeq" id="XP_013387513.1"/>
    </source>
</evidence>
<dbReference type="AlphaFoldDB" id="A0A1S3HN70"/>
<dbReference type="KEGG" id="lak:106156688"/>
<proteinExistence type="predicted"/>
<dbReference type="RefSeq" id="XP_013387513.1">
    <property type="nucleotide sequence ID" value="XM_013532059.1"/>
</dbReference>
<evidence type="ECO:0000256" key="1">
    <source>
        <dbReference type="SAM" id="MobiDB-lite"/>
    </source>
</evidence>
<protein>
    <submittedName>
        <fullName evidence="3">Uncharacterized protein LOC106156688</fullName>
    </submittedName>
</protein>
<accession>A0A1S3HN70</accession>
<feature type="compositionally biased region" description="Basic and acidic residues" evidence="1">
    <location>
        <begin position="119"/>
        <end position="134"/>
    </location>
</feature>
<organism evidence="2 3">
    <name type="scientific">Lingula anatina</name>
    <name type="common">Brachiopod</name>
    <name type="synonym">Lingula unguis</name>
    <dbReference type="NCBI Taxonomy" id="7574"/>
    <lineage>
        <taxon>Eukaryota</taxon>
        <taxon>Metazoa</taxon>
        <taxon>Spiralia</taxon>
        <taxon>Lophotrochozoa</taxon>
        <taxon>Brachiopoda</taxon>
        <taxon>Linguliformea</taxon>
        <taxon>Lingulata</taxon>
        <taxon>Lingulida</taxon>
        <taxon>Linguloidea</taxon>
        <taxon>Lingulidae</taxon>
        <taxon>Lingula</taxon>
    </lineage>
</organism>
<keyword evidence="2" id="KW-1185">Reference proteome</keyword>
<gene>
    <name evidence="3" type="primary">LOC106156688</name>
</gene>
<dbReference type="GeneID" id="106156688"/>